<evidence type="ECO:0000313" key="2">
    <source>
        <dbReference type="Proteomes" id="UP000694397"/>
    </source>
</evidence>
<evidence type="ECO:0000313" key="1">
    <source>
        <dbReference type="Ensembl" id="ENSSFOP00015064839.1"/>
    </source>
</evidence>
<reference evidence="1" key="2">
    <citation type="submission" date="2025-08" db="UniProtKB">
        <authorList>
            <consortium name="Ensembl"/>
        </authorList>
    </citation>
    <scope>IDENTIFICATION</scope>
</reference>
<name>A0A8C9VUA5_SCLFO</name>
<reference evidence="1" key="3">
    <citation type="submission" date="2025-09" db="UniProtKB">
        <authorList>
            <consortium name="Ensembl"/>
        </authorList>
    </citation>
    <scope>IDENTIFICATION</scope>
</reference>
<dbReference type="Proteomes" id="UP000694397">
    <property type="component" value="Chromosome 16"/>
</dbReference>
<dbReference type="AlphaFoldDB" id="A0A8C9VUA5"/>
<dbReference type="GeneTree" id="ENSGT00730000111690"/>
<organism evidence="1 2">
    <name type="scientific">Scleropages formosus</name>
    <name type="common">Asian bonytongue</name>
    <name type="synonym">Osteoglossum formosum</name>
    <dbReference type="NCBI Taxonomy" id="113540"/>
    <lineage>
        <taxon>Eukaryota</taxon>
        <taxon>Metazoa</taxon>
        <taxon>Chordata</taxon>
        <taxon>Craniata</taxon>
        <taxon>Vertebrata</taxon>
        <taxon>Euteleostomi</taxon>
        <taxon>Actinopterygii</taxon>
        <taxon>Neopterygii</taxon>
        <taxon>Teleostei</taxon>
        <taxon>Osteoglossocephala</taxon>
        <taxon>Osteoglossomorpha</taxon>
        <taxon>Osteoglossiformes</taxon>
        <taxon>Osteoglossidae</taxon>
        <taxon>Scleropages</taxon>
    </lineage>
</organism>
<proteinExistence type="predicted"/>
<dbReference type="PANTHER" id="PTHR38706:SF2">
    <property type="match status" value="1"/>
</dbReference>
<reference evidence="1 2" key="1">
    <citation type="submission" date="2019-04" db="EMBL/GenBank/DDBJ databases">
        <authorList>
            <consortium name="Wellcome Sanger Institute Data Sharing"/>
        </authorList>
    </citation>
    <scope>NUCLEOTIDE SEQUENCE [LARGE SCALE GENOMIC DNA]</scope>
</reference>
<dbReference type="Ensembl" id="ENSSFOT00015070312.1">
    <property type="protein sequence ID" value="ENSSFOP00015064839.1"/>
    <property type="gene ID" value="ENSSFOG00015024892.1"/>
</dbReference>
<dbReference type="OrthoDB" id="8961033at2759"/>
<keyword evidence="2" id="KW-1185">Reference proteome</keyword>
<dbReference type="PANTHER" id="PTHR38706">
    <property type="entry name" value="SI:CH211-198C19.1-RELATED"/>
    <property type="match status" value="1"/>
</dbReference>
<accession>A0A8C9VUA5</accession>
<protein>
    <submittedName>
        <fullName evidence="1">Uncharacterized protein</fullName>
    </submittedName>
</protein>
<sequence>NIIYTLRAFEELKESRFGRPAPRHGLKLLFWFAKDAVDFDDRGNMVLLCDPREGHFGFHHFGNFEKILPELQKPGEEKYFEVGNLKPDTYPGSRDLPDYVRGDYDGTWRNGEHNKDRVIVRLKGRNVVREVYITEHSGWSKEFHKKSTYALNPSLIQMIKCQRFVQLRQRELEPPSYKLEIPGVNPSSCCRTLDEVTFPELIQ</sequence>